<reference evidence="2 3" key="1">
    <citation type="submission" date="2024-09" db="EMBL/GenBank/DDBJ databases">
        <authorList>
            <person name="Sun Q."/>
            <person name="Mori K."/>
        </authorList>
    </citation>
    <scope>NUCLEOTIDE SEQUENCE [LARGE SCALE GENOMIC DNA]</scope>
    <source>
        <strain evidence="2 3">CCM 7609</strain>
    </source>
</reference>
<name>A0ABV5FXG3_9MICC</name>
<proteinExistence type="predicted"/>
<comment type="caution">
    <text evidence="2">The sequence shown here is derived from an EMBL/GenBank/DDBJ whole genome shotgun (WGS) entry which is preliminary data.</text>
</comment>
<evidence type="ECO:0000313" key="2">
    <source>
        <dbReference type="EMBL" id="MFB9071388.1"/>
    </source>
</evidence>
<sequence>MKRSWTSDRFECRPAAHGHRHQDRVRHRGRPAAGRPDRDPRRVRHGAAAGHGPAAGLPLRRLARLRGGRADRRRPAARPRGRRPGRGPEARHRLRALHRRRGGPLLRGARPGRDQPLRRLAGRVRPTAVRRHR</sequence>
<accession>A0ABV5FXG3</accession>
<organism evidence="2 3">
    <name type="scientific">Citricoccus parietis</name>
    <dbReference type="NCBI Taxonomy" id="592307"/>
    <lineage>
        <taxon>Bacteria</taxon>
        <taxon>Bacillati</taxon>
        <taxon>Actinomycetota</taxon>
        <taxon>Actinomycetes</taxon>
        <taxon>Micrococcales</taxon>
        <taxon>Micrococcaceae</taxon>
        <taxon>Citricoccus</taxon>
    </lineage>
</organism>
<feature type="compositionally biased region" description="Basic residues" evidence="1">
    <location>
        <begin position="75"/>
        <end position="85"/>
    </location>
</feature>
<dbReference type="Proteomes" id="UP001589575">
    <property type="component" value="Unassembled WGS sequence"/>
</dbReference>
<evidence type="ECO:0000313" key="3">
    <source>
        <dbReference type="Proteomes" id="UP001589575"/>
    </source>
</evidence>
<dbReference type="EMBL" id="JBHMFI010000001">
    <property type="protein sequence ID" value="MFB9071388.1"/>
    <property type="molecule type" value="Genomic_DNA"/>
</dbReference>
<feature type="compositionally biased region" description="Low complexity" evidence="1">
    <location>
        <begin position="46"/>
        <end position="60"/>
    </location>
</feature>
<feature type="region of interest" description="Disordered" evidence="1">
    <location>
        <begin position="1"/>
        <end position="133"/>
    </location>
</feature>
<protein>
    <submittedName>
        <fullName evidence="2">Uncharacterized protein</fullName>
    </submittedName>
</protein>
<evidence type="ECO:0000256" key="1">
    <source>
        <dbReference type="SAM" id="MobiDB-lite"/>
    </source>
</evidence>
<feature type="compositionally biased region" description="Basic residues" evidence="1">
    <location>
        <begin position="92"/>
        <end position="102"/>
    </location>
</feature>
<keyword evidence="3" id="KW-1185">Reference proteome</keyword>
<feature type="compositionally biased region" description="Basic residues" evidence="1">
    <location>
        <begin position="16"/>
        <end position="30"/>
    </location>
</feature>
<feature type="compositionally biased region" description="Basic and acidic residues" evidence="1">
    <location>
        <begin position="1"/>
        <end position="14"/>
    </location>
</feature>
<gene>
    <name evidence="2" type="ORF">ACFFX0_09335</name>
</gene>